<dbReference type="CDD" id="cd00130">
    <property type="entry name" value="PAS"/>
    <property type="match status" value="1"/>
</dbReference>
<dbReference type="InterPro" id="IPR003594">
    <property type="entry name" value="HATPase_dom"/>
</dbReference>
<accession>A0A3M2L5L4</accession>
<dbReference type="OrthoDB" id="163538at2"/>
<feature type="domain" description="PAS" evidence="2">
    <location>
        <begin position="134"/>
        <end position="171"/>
    </location>
</feature>
<dbReference type="InterPro" id="IPR013767">
    <property type="entry name" value="PAS_fold"/>
</dbReference>
<keyword evidence="5" id="KW-1185">Reference proteome</keyword>
<gene>
    <name evidence="4" type="ORF">EBN03_14865</name>
</gene>
<dbReference type="Gene3D" id="3.60.40.10">
    <property type="entry name" value="PPM-type phosphatase domain"/>
    <property type="match status" value="1"/>
</dbReference>
<dbReference type="InterPro" id="IPR000700">
    <property type="entry name" value="PAS-assoc_C"/>
</dbReference>
<dbReference type="Pfam" id="PF08673">
    <property type="entry name" value="RsbU_N"/>
    <property type="match status" value="1"/>
</dbReference>
<feature type="domain" description="PAC" evidence="3">
    <location>
        <begin position="206"/>
        <end position="258"/>
    </location>
</feature>
<dbReference type="CDD" id="cd16936">
    <property type="entry name" value="HATPase_RsbW-like"/>
    <property type="match status" value="1"/>
</dbReference>
<sequence length="795" mass="84376">MRYERRASPTEAVVTVLAAFRESYSQALRLHLDQPSQDTLSEGYELGRRALVEGISILDLTEHHFRLLEGVGLADPEHRTQAGPQRPSGDPKAEAALEFLLQTLAALDVATRGFLDSTRSYERQRLRAEDLAGRDAFRTALVESLQDGFFVADADGTVVEVNSAFGDLTGFGAAGLPYAEPYPWALPEVHDYPTLGAVLRQAPPAARFEMPVRHRDGRRLWLAVSTSSLLKPENDERVFVGTVRDTTAEHDAQARDQAVSRLATAVGAATSVDEVLTVGLEELRRAVGARSAVVSVWPNRLTGPEFYVCDPDSGSGTTDLLSRQVLDARARALLEATRRLPGRAVHAIPEGAASPEGIVAPLGETGDAAVWLSFAAPRAVSAGDWALFSLLVGHLSLAVQRARNFDAARSTSLTLQRAMLGPIELPPRFAVHYEPALPPLEIGGDWYDVVPLRDGTIGLVVGDCVGRGLSAAVVMGQLRTAARALLLRGAGPAQLLAELDTVAARIPGAMCTTVCAAVLDPVGGTVRYSNAGHMPPILAEAGAHGRELDGGRSVPLATFDPPRRPEATTELPPGSTLVLFTDGLVEERGVDIDLRFGDLSDELAGAATRSPREVADAVLSRLRPPAGYDDDVAMVVYRQPPPPLRVEIPAEAARLSGVRRELAAWLVAAAVPAETAGDVVAAANEACSNSVEHAYLGGPAGAVRLVADCTLDRITLTVTDTGVWRPMPPDPGYRGRGIAMMRALSDELSIEHPEGVGTVVRLTVALPAVEFSAAGRYQGVSRLGHTGALSPATNP</sequence>
<dbReference type="Gene3D" id="1.10.1240.30">
    <property type="entry name" value="KaiA/RbsU domain"/>
    <property type="match status" value="1"/>
</dbReference>
<evidence type="ECO:0000313" key="4">
    <source>
        <dbReference type="EMBL" id="RMI32266.1"/>
    </source>
</evidence>
<evidence type="ECO:0000256" key="1">
    <source>
        <dbReference type="ARBA" id="ARBA00022801"/>
    </source>
</evidence>
<comment type="caution">
    <text evidence="4">The sequence shown here is derived from an EMBL/GenBank/DDBJ whole genome shotgun (WGS) entry which is preliminary data.</text>
</comment>
<dbReference type="InterPro" id="IPR036890">
    <property type="entry name" value="HATPase_C_sf"/>
</dbReference>
<dbReference type="InterPro" id="IPR001932">
    <property type="entry name" value="PPM-type_phosphatase-like_dom"/>
</dbReference>
<dbReference type="GO" id="GO:0016791">
    <property type="term" value="F:phosphatase activity"/>
    <property type="evidence" value="ECO:0007669"/>
    <property type="project" value="TreeGrafter"/>
</dbReference>
<evidence type="ECO:0000259" key="2">
    <source>
        <dbReference type="PROSITE" id="PS50112"/>
    </source>
</evidence>
<dbReference type="GO" id="GO:0006355">
    <property type="term" value="P:regulation of DNA-templated transcription"/>
    <property type="evidence" value="ECO:0007669"/>
    <property type="project" value="InterPro"/>
</dbReference>
<evidence type="ECO:0000259" key="3">
    <source>
        <dbReference type="PROSITE" id="PS50113"/>
    </source>
</evidence>
<proteinExistence type="predicted"/>
<reference evidence="4 5" key="1">
    <citation type="submission" date="2018-10" db="EMBL/GenBank/DDBJ databases">
        <title>Isolation from cow dung.</title>
        <authorList>
            <person name="Ling L."/>
        </authorList>
    </citation>
    <scope>NUCLEOTIDE SEQUENCE [LARGE SCALE GENOMIC DNA]</scope>
    <source>
        <strain evidence="4 5">NEAU-LL90</strain>
    </source>
</reference>
<dbReference type="Pfam" id="PF00989">
    <property type="entry name" value="PAS"/>
    <property type="match status" value="1"/>
</dbReference>
<dbReference type="Gene3D" id="3.30.450.20">
    <property type="entry name" value="PAS domain"/>
    <property type="match status" value="1"/>
</dbReference>
<organism evidence="4 5">
    <name type="scientific">Nocardia stercoris</name>
    <dbReference type="NCBI Taxonomy" id="2483361"/>
    <lineage>
        <taxon>Bacteria</taxon>
        <taxon>Bacillati</taxon>
        <taxon>Actinomycetota</taxon>
        <taxon>Actinomycetes</taxon>
        <taxon>Mycobacteriales</taxon>
        <taxon>Nocardiaceae</taxon>
        <taxon>Nocardia</taxon>
    </lineage>
</organism>
<dbReference type="PROSITE" id="PS50113">
    <property type="entry name" value="PAC"/>
    <property type="match status" value="1"/>
</dbReference>
<dbReference type="Pfam" id="PF07228">
    <property type="entry name" value="SpoIIE"/>
    <property type="match status" value="1"/>
</dbReference>
<dbReference type="SUPFAM" id="SSF55785">
    <property type="entry name" value="PYP-like sensor domain (PAS domain)"/>
    <property type="match status" value="1"/>
</dbReference>
<dbReference type="NCBIfam" id="TIGR00229">
    <property type="entry name" value="sensory_box"/>
    <property type="match status" value="1"/>
</dbReference>
<dbReference type="InterPro" id="IPR036457">
    <property type="entry name" value="PPM-type-like_dom_sf"/>
</dbReference>
<dbReference type="SUPFAM" id="SSF55874">
    <property type="entry name" value="ATPase domain of HSP90 chaperone/DNA topoisomerase II/histidine kinase"/>
    <property type="match status" value="1"/>
</dbReference>
<dbReference type="Pfam" id="PF13581">
    <property type="entry name" value="HATPase_c_2"/>
    <property type="match status" value="1"/>
</dbReference>
<dbReference type="Proteomes" id="UP000279275">
    <property type="component" value="Unassembled WGS sequence"/>
</dbReference>
<dbReference type="InterPro" id="IPR052016">
    <property type="entry name" value="Bact_Sigma-Reg"/>
</dbReference>
<dbReference type="InterPro" id="IPR000014">
    <property type="entry name" value="PAS"/>
</dbReference>
<dbReference type="PROSITE" id="PS50112">
    <property type="entry name" value="PAS"/>
    <property type="match status" value="1"/>
</dbReference>
<dbReference type="InterPro" id="IPR014787">
    <property type="entry name" value="PSer_Pase_RsbU_N"/>
</dbReference>
<dbReference type="SMART" id="SM00331">
    <property type="entry name" value="PP2C_SIG"/>
    <property type="match status" value="1"/>
</dbReference>
<keyword evidence="1" id="KW-0378">Hydrolase</keyword>
<dbReference type="InterPro" id="IPR035965">
    <property type="entry name" value="PAS-like_dom_sf"/>
</dbReference>
<dbReference type="SUPFAM" id="SSF81606">
    <property type="entry name" value="PP2C-like"/>
    <property type="match status" value="1"/>
</dbReference>
<dbReference type="PANTHER" id="PTHR43156">
    <property type="entry name" value="STAGE II SPORULATION PROTEIN E-RELATED"/>
    <property type="match status" value="1"/>
</dbReference>
<dbReference type="Gene3D" id="3.30.565.10">
    <property type="entry name" value="Histidine kinase-like ATPase, C-terminal domain"/>
    <property type="match status" value="1"/>
</dbReference>
<evidence type="ECO:0000313" key="5">
    <source>
        <dbReference type="Proteomes" id="UP000279275"/>
    </source>
</evidence>
<dbReference type="AlphaFoldDB" id="A0A3M2L5L4"/>
<protein>
    <submittedName>
        <fullName evidence="4">PAS domain S-box protein</fullName>
    </submittedName>
</protein>
<dbReference type="InterPro" id="IPR017944">
    <property type="entry name" value="KaiA/RbsU_helical_domain_sf"/>
</dbReference>
<name>A0A3M2L5L4_9NOCA</name>
<dbReference type="EMBL" id="RFFH01000005">
    <property type="protein sequence ID" value="RMI32266.1"/>
    <property type="molecule type" value="Genomic_DNA"/>
</dbReference>
<dbReference type="PANTHER" id="PTHR43156:SF2">
    <property type="entry name" value="STAGE II SPORULATION PROTEIN E"/>
    <property type="match status" value="1"/>
</dbReference>